<proteinExistence type="predicted"/>
<accession>A0A382B8L1</accession>
<reference evidence="1" key="1">
    <citation type="submission" date="2018-05" db="EMBL/GenBank/DDBJ databases">
        <authorList>
            <person name="Lanie J.A."/>
            <person name="Ng W.-L."/>
            <person name="Kazmierczak K.M."/>
            <person name="Andrzejewski T.M."/>
            <person name="Davidsen T.M."/>
            <person name="Wayne K.J."/>
            <person name="Tettelin H."/>
            <person name="Glass J.I."/>
            <person name="Rusch D."/>
            <person name="Podicherti R."/>
            <person name="Tsui H.-C.T."/>
            <person name="Winkler M.E."/>
        </authorList>
    </citation>
    <scope>NUCLEOTIDE SEQUENCE</scope>
</reference>
<organism evidence="1">
    <name type="scientific">marine metagenome</name>
    <dbReference type="NCBI Taxonomy" id="408172"/>
    <lineage>
        <taxon>unclassified sequences</taxon>
        <taxon>metagenomes</taxon>
        <taxon>ecological metagenomes</taxon>
    </lineage>
</organism>
<gene>
    <name evidence="1" type="ORF">METZ01_LOCUS162421</name>
</gene>
<evidence type="ECO:0000313" key="1">
    <source>
        <dbReference type="EMBL" id="SVB09567.1"/>
    </source>
</evidence>
<dbReference type="EMBL" id="UINC01028493">
    <property type="protein sequence ID" value="SVB09567.1"/>
    <property type="molecule type" value="Genomic_DNA"/>
</dbReference>
<dbReference type="AlphaFoldDB" id="A0A382B8L1"/>
<feature type="non-terminal residue" evidence="1">
    <location>
        <position position="208"/>
    </location>
</feature>
<protein>
    <submittedName>
        <fullName evidence="1">Uncharacterized protein</fullName>
    </submittedName>
</protein>
<sequence>MSKLKKESVRCFATAGSGPNDALTKLVFQLEGKRIHDHDTVFVCLSDQKRLNFSFLKNKHDSGGGIFQIAEDDYENARFLERMAWNKEEDWGEVVSKGEEIKTIAQSLGPMFLYENVKNITFLHLIANNFKNIRFVVFTCFSLEHYLRHYKNFNIKSTKLLDTLTFDSLNTDNFDYVKIPIGHIVGQYKHKHISTHHQDSLDEDFFQP</sequence>
<name>A0A382B8L1_9ZZZZ</name>